<gene>
    <name evidence="12" type="ORF">G5C60_45840</name>
</gene>
<evidence type="ECO:0000259" key="10">
    <source>
        <dbReference type="Pfam" id="PF02518"/>
    </source>
</evidence>
<dbReference type="InterPro" id="IPR036890">
    <property type="entry name" value="HATPase_C_sf"/>
</dbReference>
<evidence type="ECO:0000256" key="7">
    <source>
        <dbReference type="ARBA" id="ARBA00022840"/>
    </source>
</evidence>
<keyword evidence="3" id="KW-0597">Phosphoprotein</keyword>
<dbReference type="GO" id="GO:0016020">
    <property type="term" value="C:membrane"/>
    <property type="evidence" value="ECO:0007669"/>
    <property type="project" value="InterPro"/>
</dbReference>
<organism evidence="12 13">
    <name type="scientific">Streptomyces scabichelini</name>
    <dbReference type="NCBI Taxonomy" id="2711217"/>
    <lineage>
        <taxon>Bacteria</taxon>
        <taxon>Bacillati</taxon>
        <taxon>Actinomycetota</taxon>
        <taxon>Actinomycetes</taxon>
        <taxon>Kitasatosporales</taxon>
        <taxon>Streptomycetaceae</taxon>
        <taxon>Streptomyces</taxon>
    </lineage>
</organism>
<dbReference type="GO" id="GO:0005524">
    <property type="term" value="F:ATP binding"/>
    <property type="evidence" value="ECO:0007669"/>
    <property type="project" value="UniProtKB-KW"/>
</dbReference>
<evidence type="ECO:0000256" key="4">
    <source>
        <dbReference type="ARBA" id="ARBA00022679"/>
    </source>
</evidence>
<feature type="transmembrane region" description="Helical" evidence="9">
    <location>
        <begin position="136"/>
        <end position="159"/>
    </location>
</feature>
<keyword evidence="7" id="KW-0067">ATP-binding</keyword>
<name>A0A6G4VLJ5_9ACTN</name>
<sequence length="586" mass="61239">MPRNSPEFARLRDRAVEPTRAAVAAATAAAIVAGFGSLVVLAADGDTDAVHAAVLLWMALSYAAAGLVAWWRRPANRIGPLMIITGFSTFAAALTWADNTAVHTVGEAFDLVPPVLVLHVFLAYPVGLLRGRPERLLVATGYTAAVGGQLAVMMLGGLGPGLRIVHEPDAATLLHNVELIVIAGVSLTGVALLAVRRRAGGRPLRRSLSLLVDSFALGLVMIGALLLVGVFAGRAFPMVQHVSIAVISLAPTAFLAGLLSARLARSAVADLVVELRTEPTDLRAPLARALRDPSLSLVYWLPQFGSWADQEGKPVELPTGGRRMATLIESAGDAGETGEPVAALVHDPALNDERELLDAVTAAAAIALENGRLHAELRANVDELRGSRARVIEAGQKERQRLERDLHDGAQQRLIALSLDLGMLQARLDGDAAARALLAQAKKEIAASLGELRDVARGLHPAVLSAHGLAVALESLAARAPVPVRLTVGLDGRVAEAVEVAAYYVVCESLANIGKHAQATAATVSVTRDGSQIVIEVVDDGLGGADTEGGSGLRGLADRVEALDGRLRVWTPRGGGTRVRAELPCA</sequence>
<keyword evidence="9" id="KW-0812">Transmembrane</keyword>
<evidence type="ECO:0000259" key="11">
    <source>
        <dbReference type="Pfam" id="PF07730"/>
    </source>
</evidence>
<protein>
    <recommendedName>
        <fullName evidence="2">histidine kinase</fullName>
        <ecNumber evidence="2">2.7.13.3</ecNumber>
    </recommendedName>
</protein>
<dbReference type="InterPro" id="IPR011712">
    <property type="entry name" value="Sig_transdc_His_kin_sub3_dim/P"/>
</dbReference>
<dbReference type="GO" id="GO:0000155">
    <property type="term" value="F:phosphorelay sensor kinase activity"/>
    <property type="evidence" value="ECO:0007669"/>
    <property type="project" value="InterPro"/>
</dbReference>
<dbReference type="EMBL" id="JAAKZY010000285">
    <property type="protein sequence ID" value="NGO14725.1"/>
    <property type="molecule type" value="Genomic_DNA"/>
</dbReference>
<feature type="transmembrane region" description="Helical" evidence="9">
    <location>
        <begin position="49"/>
        <end position="71"/>
    </location>
</feature>
<dbReference type="Gene3D" id="1.20.5.1930">
    <property type="match status" value="1"/>
</dbReference>
<keyword evidence="8" id="KW-0902">Two-component regulatory system</keyword>
<feature type="transmembrane region" description="Helical" evidence="9">
    <location>
        <begin position="78"/>
        <end position="97"/>
    </location>
</feature>
<keyword evidence="4" id="KW-0808">Transferase</keyword>
<dbReference type="Gene3D" id="3.30.565.10">
    <property type="entry name" value="Histidine kinase-like ATPase, C-terminal domain"/>
    <property type="match status" value="1"/>
</dbReference>
<dbReference type="PANTHER" id="PTHR24421:SF10">
    <property type="entry name" value="NITRATE_NITRITE SENSOR PROTEIN NARQ"/>
    <property type="match status" value="1"/>
</dbReference>
<evidence type="ECO:0000256" key="8">
    <source>
        <dbReference type="ARBA" id="ARBA00023012"/>
    </source>
</evidence>
<dbReference type="Pfam" id="PF07730">
    <property type="entry name" value="HisKA_3"/>
    <property type="match status" value="1"/>
</dbReference>
<comment type="catalytic activity">
    <reaction evidence="1">
        <text>ATP + protein L-histidine = ADP + protein N-phospho-L-histidine.</text>
        <dbReference type="EC" id="2.7.13.3"/>
    </reaction>
</comment>
<feature type="transmembrane region" description="Helical" evidence="9">
    <location>
        <begin position="179"/>
        <end position="196"/>
    </location>
</feature>
<evidence type="ECO:0000256" key="5">
    <source>
        <dbReference type="ARBA" id="ARBA00022741"/>
    </source>
</evidence>
<evidence type="ECO:0000256" key="2">
    <source>
        <dbReference type="ARBA" id="ARBA00012438"/>
    </source>
</evidence>
<dbReference type="Pfam" id="PF02518">
    <property type="entry name" value="HATPase_c"/>
    <property type="match status" value="1"/>
</dbReference>
<dbReference type="PANTHER" id="PTHR24421">
    <property type="entry name" value="NITRATE/NITRITE SENSOR PROTEIN NARX-RELATED"/>
    <property type="match status" value="1"/>
</dbReference>
<evidence type="ECO:0000256" key="3">
    <source>
        <dbReference type="ARBA" id="ARBA00022553"/>
    </source>
</evidence>
<reference evidence="12 13" key="1">
    <citation type="submission" date="2020-02" db="EMBL/GenBank/DDBJ databases">
        <title>Whole-genome analyses of novel actinobacteria.</title>
        <authorList>
            <person name="Sahin N."/>
            <person name="Gencbay T."/>
        </authorList>
    </citation>
    <scope>NUCLEOTIDE SEQUENCE [LARGE SCALE GENOMIC DNA]</scope>
    <source>
        <strain evidence="12 13">HC44</strain>
    </source>
</reference>
<dbReference type="SUPFAM" id="SSF55874">
    <property type="entry name" value="ATPase domain of HSP90 chaperone/DNA topoisomerase II/histidine kinase"/>
    <property type="match status" value="1"/>
</dbReference>
<proteinExistence type="predicted"/>
<keyword evidence="6 12" id="KW-0418">Kinase</keyword>
<evidence type="ECO:0000256" key="1">
    <source>
        <dbReference type="ARBA" id="ARBA00000085"/>
    </source>
</evidence>
<keyword evidence="13" id="KW-1185">Reference proteome</keyword>
<feature type="transmembrane region" description="Helical" evidence="9">
    <location>
        <begin position="21"/>
        <end position="43"/>
    </location>
</feature>
<feature type="transmembrane region" description="Helical" evidence="9">
    <location>
        <begin position="208"/>
        <end position="232"/>
    </location>
</feature>
<comment type="caution">
    <text evidence="12">The sequence shown here is derived from an EMBL/GenBank/DDBJ whole genome shotgun (WGS) entry which is preliminary data.</text>
</comment>
<keyword evidence="9" id="KW-0472">Membrane</keyword>
<dbReference type="InterPro" id="IPR003594">
    <property type="entry name" value="HATPase_dom"/>
</dbReference>
<dbReference type="GO" id="GO:0046983">
    <property type="term" value="F:protein dimerization activity"/>
    <property type="evidence" value="ECO:0007669"/>
    <property type="project" value="InterPro"/>
</dbReference>
<evidence type="ECO:0000256" key="9">
    <source>
        <dbReference type="SAM" id="Phobius"/>
    </source>
</evidence>
<feature type="domain" description="Signal transduction histidine kinase subgroup 3 dimerisation and phosphoacceptor" evidence="11">
    <location>
        <begin position="398"/>
        <end position="464"/>
    </location>
</feature>
<dbReference type="EC" id="2.7.13.3" evidence="2"/>
<feature type="transmembrane region" description="Helical" evidence="9">
    <location>
        <begin position="109"/>
        <end position="129"/>
    </location>
</feature>
<keyword evidence="9" id="KW-1133">Transmembrane helix</keyword>
<dbReference type="CDD" id="cd16917">
    <property type="entry name" value="HATPase_UhpB-NarQ-NarX-like"/>
    <property type="match status" value="1"/>
</dbReference>
<evidence type="ECO:0000313" key="13">
    <source>
        <dbReference type="Proteomes" id="UP000472335"/>
    </source>
</evidence>
<evidence type="ECO:0000313" key="12">
    <source>
        <dbReference type="EMBL" id="NGO14725.1"/>
    </source>
</evidence>
<feature type="domain" description="Histidine kinase/HSP90-like ATPase" evidence="10">
    <location>
        <begin position="499"/>
        <end position="584"/>
    </location>
</feature>
<keyword evidence="5" id="KW-0547">Nucleotide-binding</keyword>
<dbReference type="RefSeq" id="WP_165269388.1">
    <property type="nucleotide sequence ID" value="NZ_JAAKZY010000285.1"/>
</dbReference>
<evidence type="ECO:0000256" key="6">
    <source>
        <dbReference type="ARBA" id="ARBA00022777"/>
    </source>
</evidence>
<dbReference type="Proteomes" id="UP000472335">
    <property type="component" value="Unassembled WGS sequence"/>
</dbReference>
<dbReference type="InterPro" id="IPR050482">
    <property type="entry name" value="Sensor_HK_TwoCompSys"/>
</dbReference>
<accession>A0A6G4VLJ5</accession>
<dbReference type="AlphaFoldDB" id="A0A6G4VLJ5"/>